<dbReference type="AlphaFoldDB" id="S3ZPL6"/>
<comment type="caution">
    <text evidence="2">The sequence shown here is derived from an EMBL/GenBank/DDBJ whole genome shotgun (WGS) entry which is preliminary data.</text>
</comment>
<sequence length="45" mass="5215">MRAHSSPPCSRPSGQWRGPLQRKRPLRAGRLTLREERNGTYARAR</sequence>
<gene>
    <name evidence="2" type="ORF">STRAU_1741</name>
</gene>
<evidence type="ECO:0000313" key="2">
    <source>
        <dbReference type="EMBL" id="EPH45113.1"/>
    </source>
</evidence>
<organism evidence="2 3">
    <name type="scientific">Streptomyces aurantiacus JA 4570</name>
    <dbReference type="NCBI Taxonomy" id="1286094"/>
    <lineage>
        <taxon>Bacteria</taxon>
        <taxon>Bacillati</taxon>
        <taxon>Actinomycetota</taxon>
        <taxon>Actinomycetes</taxon>
        <taxon>Kitasatosporales</taxon>
        <taxon>Streptomycetaceae</taxon>
        <taxon>Streptomyces</taxon>
        <taxon>Streptomyces aurantiacus group</taxon>
    </lineage>
</organism>
<keyword evidence="3" id="KW-1185">Reference proteome</keyword>
<evidence type="ECO:0000256" key="1">
    <source>
        <dbReference type="SAM" id="MobiDB-lite"/>
    </source>
</evidence>
<evidence type="ECO:0000313" key="3">
    <source>
        <dbReference type="Proteomes" id="UP000014629"/>
    </source>
</evidence>
<feature type="region of interest" description="Disordered" evidence="1">
    <location>
        <begin position="1"/>
        <end position="45"/>
    </location>
</feature>
<protein>
    <submittedName>
        <fullName evidence="2">Uncharacterized protein</fullName>
    </submittedName>
</protein>
<name>S3ZPL6_9ACTN</name>
<proteinExistence type="predicted"/>
<dbReference type="PATRIC" id="fig|1286094.4.peg.1718"/>
<reference evidence="2 3" key="1">
    <citation type="submission" date="2013-02" db="EMBL/GenBank/DDBJ databases">
        <title>Draft Genome Sequence of Streptomyces aurantiacus, Which Produces Setomimycin.</title>
        <authorList>
            <person name="Gruening B.A."/>
            <person name="Praeg A."/>
            <person name="Erxleben A."/>
            <person name="Guenther S."/>
            <person name="Mueller M."/>
        </authorList>
    </citation>
    <scope>NUCLEOTIDE SEQUENCE [LARGE SCALE GENOMIC DNA]</scope>
    <source>
        <strain evidence="2 3">JA 4570</strain>
    </source>
</reference>
<accession>S3ZPL6</accession>
<dbReference type="EMBL" id="AOPZ01000067">
    <property type="protein sequence ID" value="EPH45113.1"/>
    <property type="molecule type" value="Genomic_DNA"/>
</dbReference>
<dbReference type="Proteomes" id="UP000014629">
    <property type="component" value="Unassembled WGS sequence"/>
</dbReference>